<evidence type="ECO:0000256" key="2">
    <source>
        <dbReference type="ARBA" id="ARBA00023136"/>
    </source>
</evidence>
<evidence type="ECO:0000256" key="1">
    <source>
        <dbReference type="ARBA" id="ARBA00004442"/>
    </source>
</evidence>
<dbReference type="InterPro" id="IPR036737">
    <property type="entry name" value="OmpA-like_sf"/>
</dbReference>
<dbReference type="PROSITE" id="PS51123">
    <property type="entry name" value="OMPA_2"/>
    <property type="match status" value="1"/>
</dbReference>
<evidence type="ECO:0000313" key="8">
    <source>
        <dbReference type="Proteomes" id="UP000481252"/>
    </source>
</evidence>
<name>A0A7C9R9D5_9HYPH</name>
<organism evidence="7 8">
    <name type="scientific">Mesorhizobium zhangyense</name>
    <dbReference type="NCBI Taxonomy" id="1776730"/>
    <lineage>
        <taxon>Bacteria</taxon>
        <taxon>Pseudomonadati</taxon>
        <taxon>Pseudomonadota</taxon>
        <taxon>Alphaproteobacteria</taxon>
        <taxon>Hyphomicrobiales</taxon>
        <taxon>Phyllobacteriaceae</taxon>
        <taxon>Mesorhizobium</taxon>
    </lineage>
</organism>
<evidence type="ECO:0000256" key="5">
    <source>
        <dbReference type="SAM" id="SignalP"/>
    </source>
</evidence>
<dbReference type="PRINTS" id="PR01021">
    <property type="entry name" value="OMPADOMAIN"/>
</dbReference>
<accession>A0A7C9R9D5</accession>
<feature type="chain" id="PRO_5028875820" evidence="5">
    <location>
        <begin position="24"/>
        <end position="174"/>
    </location>
</feature>
<evidence type="ECO:0000256" key="4">
    <source>
        <dbReference type="PROSITE-ProRule" id="PRU00473"/>
    </source>
</evidence>
<feature type="signal peptide" evidence="5">
    <location>
        <begin position="1"/>
        <end position="23"/>
    </location>
</feature>
<evidence type="ECO:0000313" key="7">
    <source>
        <dbReference type="EMBL" id="NGN43421.1"/>
    </source>
</evidence>
<dbReference type="EMBL" id="JAAKZG010000009">
    <property type="protein sequence ID" value="NGN43421.1"/>
    <property type="molecule type" value="Genomic_DNA"/>
</dbReference>
<dbReference type="Proteomes" id="UP000481252">
    <property type="component" value="Unassembled WGS sequence"/>
</dbReference>
<dbReference type="Gene3D" id="3.30.1330.60">
    <property type="entry name" value="OmpA-like domain"/>
    <property type="match status" value="1"/>
</dbReference>
<keyword evidence="5" id="KW-0732">Signal</keyword>
<dbReference type="SUPFAM" id="SSF103088">
    <property type="entry name" value="OmpA-like"/>
    <property type="match status" value="1"/>
</dbReference>
<dbReference type="InterPro" id="IPR006665">
    <property type="entry name" value="OmpA-like"/>
</dbReference>
<sequence>MNGKYLAAVLFGAVSLAAPPAFADSQVKANEIIDFFAKSANQGATRGICIGTTAECEQSKPKPAGFDMLINFELNSTQFTTQAQQNLKEFAKALSDSRLSTAHFVVEGHTDARGTDEYNFGLSERRAQAVTAFLLQNGIAGDRVTAVGMGKTKPRTADPMDAINRRVELRLQVQ</sequence>
<dbReference type="PANTHER" id="PTHR30329:SF21">
    <property type="entry name" value="LIPOPROTEIN YIAD-RELATED"/>
    <property type="match status" value="1"/>
</dbReference>
<gene>
    <name evidence="7" type="ORF">G6N74_20325</name>
</gene>
<dbReference type="Pfam" id="PF00691">
    <property type="entry name" value="OmpA"/>
    <property type="match status" value="1"/>
</dbReference>
<comment type="subcellular location">
    <subcellularLocation>
        <location evidence="1">Cell outer membrane</location>
    </subcellularLocation>
</comment>
<evidence type="ECO:0000259" key="6">
    <source>
        <dbReference type="PROSITE" id="PS51123"/>
    </source>
</evidence>
<dbReference type="PANTHER" id="PTHR30329">
    <property type="entry name" value="STATOR ELEMENT OF FLAGELLAR MOTOR COMPLEX"/>
    <property type="match status" value="1"/>
</dbReference>
<keyword evidence="2 4" id="KW-0472">Membrane</keyword>
<dbReference type="PROSITE" id="PS01068">
    <property type="entry name" value="OMPA_1"/>
    <property type="match status" value="1"/>
</dbReference>
<proteinExistence type="predicted"/>
<comment type="caution">
    <text evidence="7">The sequence shown here is derived from an EMBL/GenBank/DDBJ whole genome shotgun (WGS) entry which is preliminary data.</text>
</comment>
<evidence type="ECO:0000256" key="3">
    <source>
        <dbReference type="ARBA" id="ARBA00023237"/>
    </source>
</evidence>
<feature type="domain" description="OmpA-like" evidence="6">
    <location>
        <begin position="59"/>
        <end position="174"/>
    </location>
</feature>
<dbReference type="AlphaFoldDB" id="A0A7C9R9D5"/>
<dbReference type="InterPro" id="IPR006664">
    <property type="entry name" value="OMP_bac"/>
</dbReference>
<reference evidence="7 8" key="1">
    <citation type="submission" date="2020-02" db="EMBL/GenBank/DDBJ databases">
        <title>Genome sequence of the type strain CGMCC 1.15528 of Mesorhizobium zhangyense.</title>
        <authorList>
            <person name="Gao J."/>
            <person name="Sun J."/>
        </authorList>
    </citation>
    <scope>NUCLEOTIDE SEQUENCE [LARGE SCALE GENOMIC DNA]</scope>
    <source>
        <strain evidence="7 8">CGMCC 1.15528</strain>
    </source>
</reference>
<keyword evidence="3" id="KW-0998">Cell outer membrane</keyword>
<protein>
    <submittedName>
        <fullName evidence="7">OmpA family protein</fullName>
    </submittedName>
</protein>
<dbReference type="RefSeq" id="WP_165119843.1">
    <property type="nucleotide sequence ID" value="NZ_JAAKZG010000009.1"/>
</dbReference>
<keyword evidence="8" id="KW-1185">Reference proteome</keyword>
<dbReference type="InterPro" id="IPR050330">
    <property type="entry name" value="Bact_OuterMem_StrucFunc"/>
</dbReference>
<dbReference type="InterPro" id="IPR006690">
    <property type="entry name" value="OMPA-like_CS"/>
</dbReference>
<dbReference type="GO" id="GO:0009279">
    <property type="term" value="C:cell outer membrane"/>
    <property type="evidence" value="ECO:0007669"/>
    <property type="project" value="UniProtKB-SubCell"/>
</dbReference>
<dbReference type="CDD" id="cd07185">
    <property type="entry name" value="OmpA_C-like"/>
    <property type="match status" value="1"/>
</dbReference>